<gene>
    <name evidence="1" type="ORF">HBE96_00290</name>
</gene>
<dbReference type="AlphaFoldDB" id="A0A7Y0EET3"/>
<dbReference type="Proteomes" id="UP000537131">
    <property type="component" value="Unassembled WGS sequence"/>
</dbReference>
<accession>A0A7Y0EET3</accession>
<reference evidence="1 2" key="1">
    <citation type="submission" date="2020-04" db="EMBL/GenBank/DDBJ databases">
        <authorList>
            <person name="Doyle D.A."/>
        </authorList>
    </citation>
    <scope>NUCLEOTIDE SEQUENCE [LARGE SCALE GENOMIC DNA]</scope>
    <source>
        <strain evidence="1 2">P21</strain>
    </source>
</reference>
<protein>
    <submittedName>
        <fullName evidence="1">Uncharacterized protein</fullName>
    </submittedName>
</protein>
<comment type="caution">
    <text evidence="1">The sequence shown here is derived from an EMBL/GenBank/DDBJ whole genome shotgun (WGS) entry which is preliminary data.</text>
</comment>
<evidence type="ECO:0000313" key="1">
    <source>
        <dbReference type="EMBL" id="NMM61165.1"/>
    </source>
</evidence>
<evidence type="ECO:0000313" key="2">
    <source>
        <dbReference type="Proteomes" id="UP000537131"/>
    </source>
</evidence>
<dbReference type="RefSeq" id="WP_169295779.1">
    <property type="nucleotide sequence ID" value="NZ_JABBNI010000001.1"/>
</dbReference>
<reference evidence="1 2" key="2">
    <citation type="submission" date="2020-06" db="EMBL/GenBank/DDBJ databases">
        <title>Complete Genome Sequence of Clostridium muelleri sp. nov. P21T, an Acid-Alcohol Producing Acetogen Isolated from Old Hay.</title>
        <authorList>
            <person name="Duncan K.E."/>
            <person name="Tanner R.S."/>
        </authorList>
    </citation>
    <scope>NUCLEOTIDE SEQUENCE [LARGE SCALE GENOMIC DNA]</scope>
    <source>
        <strain evidence="1 2">P21</strain>
    </source>
</reference>
<sequence length="52" mass="6065">MFTQNLVEANKGETRDVAIQQFVVTTRFYSIFSKHTKCGIIKQNLYFAGEYK</sequence>
<keyword evidence="2" id="KW-1185">Reference proteome</keyword>
<dbReference type="EMBL" id="JABBNI010000001">
    <property type="protein sequence ID" value="NMM61165.1"/>
    <property type="molecule type" value="Genomic_DNA"/>
</dbReference>
<name>A0A7Y0EET3_9CLOT</name>
<organism evidence="1 2">
    <name type="scientific">Clostridium muellerianum</name>
    <dbReference type="NCBI Taxonomy" id="2716538"/>
    <lineage>
        <taxon>Bacteria</taxon>
        <taxon>Bacillati</taxon>
        <taxon>Bacillota</taxon>
        <taxon>Clostridia</taxon>
        <taxon>Eubacteriales</taxon>
        <taxon>Clostridiaceae</taxon>
        <taxon>Clostridium</taxon>
    </lineage>
</organism>
<proteinExistence type="predicted"/>